<dbReference type="PANTHER" id="PTHR37483">
    <property type="entry name" value="UPF0125 PROTEIN RATB"/>
    <property type="match status" value="1"/>
</dbReference>
<dbReference type="STRING" id="579138.Zymop_1288"/>
<evidence type="ECO:0000256" key="1">
    <source>
        <dbReference type="ARBA" id="ARBA00010645"/>
    </source>
</evidence>
<dbReference type="HAMAP" id="MF_00460">
    <property type="entry name" value="UPF0125_RnfH"/>
    <property type="match status" value="1"/>
</dbReference>
<dbReference type="NCBIfam" id="NF002490">
    <property type="entry name" value="PRK01777.1"/>
    <property type="match status" value="1"/>
</dbReference>
<protein>
    <recommendedName>
        <fullName evidence="2">UPF0125 protein Zymop_1288</fullName>
    </recommendedName>
</protein>
<dbReference type="InterPro" id="IPR005346">
    <property type="entry name" value="RnfH"/>
</dbReference>
<evidence type="ECO:0000256" key="2">
    <source>
        <dbReference type="HAMAP-Rule" id="MF_00460"/>
    </source>
</evidence>
<dbReference type="PANTHER" id="PTHR37483:SF1">
    <property type="entry name" value="UPF0125 PROTEIN RATB"/>
    <property type="match status" value="1"/>
</dbReference>
<dbReference type="PATRIC" id="fig|579138.3.peg.1365"/>
<accession>F8EUN3</accession>
<comment type="similarity">
    <text evidence="1 2">Belongs to the UPF0125 (RnfH) family.</text>
</comment>
<dbReference type="AlphaFoldDB" id="F8EUN3"/>
<dbReference type="KEGG" id="zmp:Zymop_1288"/>
<sequence length="90" mass="10026">MKISVVYAKPERQLWLECEVKDGATVKEGIEASGILARSPDIDLNTQKVGVFGKAIKLDAPLEEGMRIEIYRQVTINLKSVPRRKKASAE</sequence>
<dbReference type="Gene3D" id="3.10.20.280">
    <property type="entry name" value="RnfH-like"/>
    <property type="match status" value="1"/>
</dbReference>
<dbReference type="Proteomes" id="UP000000491">
    <property type="component" value="Chromosome"/>
</dbReference>
<proteinExistence type="inferred from homology"/>
<dbReference type="InterPro" id="IPR016155">
    <property type="entry name" value="Mopterin_synth/thiamin_S_b"/>
</dbReference>
<reference evidence="3 4" key="1">
    <citation type="journal article" date="2011" name="J. Bacteriol.">
        <title>Genome sequence of the ethanol-producing Zymomonas mobilis subsp. pomaceae lectotype strain ATCC 29192.</title>
        <authorList>
            <person name="Kouvelis V.N."/>
            <person name="Davenport K.W."/>
            <person name="Brettin T.S."/>
            <person name="Bruce D."/>
            <person name="Detter C."/>
            <person name="Han C.S."/>
            <person name="Nolan M."/>
            <person name="Tapia R."/>
            <person name="Damoulaki A."/>
            <person name="Kyrpides N.C."/>
            <person name="Typas M.A."/>
            <person name="Pappas K.M."/>
        </authorList>
    </citation>
    <scope>NUCLEOTIDE SEQUENCE [LARGE SCALE GENOMIC DNA]</scope>
    <source>
        <strain evidence="4">ATCC 29192 / DSM 22645 / JCM 10191 / CCUG 17912 / NBRC 13757 / NCIMB 11200 / NRRL B-4491 / Barker I</strain>
    </source>
</reference>
<dbReference type="InterPro" id="IPR037021">
    <property type="entry name" value="RnfH_sf"/>
</dbReference>
<gene>
    <name evidence="3" type="ordered locus">Zymop_1288</name>
</gene>
<name>F8EUN3_ZYMMT</name>
<dbReference type="RefSeq" id="WP_013934574.1">
    <property type="nucleotide sequence ID" value="NC_015709.1"/>
</dbReference>
<evidence type="ECO:0000313" key="4">
    <source>
        <dbReference type="Proteomes" id="UP000000491"/>
    </source>
</evidence>
<dbReference type="eggNOG" id="COG2914">
    <property type="taxonomic scope" value="Bacteria"/>
</dbReference>
<organism evidence="3 4">
    <name type="scientific">Zymomonas mobilis subsp. pomaceae (strain ATCC 29192 / DSM 22645 / JCM 10191 / CCUG 17912 / NBRC 13757 / NCIMB 11200 / NRRL B-4491 / Barker I)</name>
    <dbReference type="NCBI Taxonomy" id="579138"/>
    <lineage>
        <taxon>Bacteria</taxon>
        <taxon>Pseudomonadati</taxon>
        <taxon>Pseudomonadota</taxon>
        <taxon>Alphaproteobacteria</taxon>
        <taxon>Sphingomonadales</taxon>
        <taxon>Zymomonadaceae</taxon>
        <taxon>Zymomonas</taxon>
    </lineage>
</organism>
<dbReference type="HOGENOM" id="CLU_150721_1_0_5"/>
<evidence type="ECO:0000313" key="3">
    <source>
        <dbReference type="EMBL" id="AEI38179.1"/>
    </source>
</evidence>
<dbReference type="EMBL" id="CP002865">
    <property type="protein sequence ID" value="AEI38179.1"/>
    <property type="molecule type" value="Genomic_DNA"/>
</dbReference>
<dbReference type="Pfam" id="PF03658">
    <property type="entry name" value="Ub-RnfH"/>
    <property type="match status" value="1"/>
</dbReference>
<dbReference type="SUPFAM" id="SSF54285">
    <property type="entry name" value="MoaD/ThiS"/>
    <property type="match status" value="1"/>
</dbReference>